<comment type="cofactor">
    <cofactor evidence="2 14">
        <name>Mg(2+)</name>
        <dbReference type="ChEBI" id="CHEBI:18420"/>
    </cofactor>
</comment>
<name>A0A1G8ZJ42_9STAP</name>
<dbReference type="GO" id="GO:0000287">
    <property type="term" value="F:magnesium ion binding"/>
    <property type="evidence" value="ECO:0007669"/>
    <property type="project" value="UniProtKB-UniRule"/>
</dbReference>
<evidence type="ECO:0000256" key="11">
    <source>
        <dbReference type="ARBA" id="ARBA00023268"/>
    </source>
</evidence>
<dbReference type="NCBIfam" id="TIGR00679">
    <property type="entry name" value="hpr-ser"/>
    <property type="match status" value="1"/>
</dbReference>
<dbReference type="FunFam" id="3.40.50.300:FF:000174">
    <property type="entry name" value="HPr kinase/phosphorylase"/>
    <property type="match status" value="1"/>
</dbReference>
<reference evidence="17 20" key="3">
    <citation type="submission" date="2021-03" db="EMBL/GenBank/DDBJ databases">
        <title>Genomic Encyclopedia of Type Strains, Phase IV (KMG-IV): sequencing the most valuable type-strain genomes for metagenomic binning, comparative biology and taxonomic classification.</title>
        <authorList>
            <person name="Goeker M."/>
        </authorList>
    </citation>
    <scope>NUCLEOTIDE SEQUENCE [LARGE SCALE GENOMIC DNA]</scope>
    <source>
        <strain evidence="17 20">DSM 22420</strain>
    </source>
</reference>
<dbReference type="InterPro" id="IPR011104">
    <property type="entry name" value="Hpr_kin/Pase_C"/>
</dbReference>
<evidence type="ECO:0000256" key="2">
    <source>
        <dbReference type="ARBA" id="ARBA00001946"/>
    </source>
</evidence>
<evidence type="ECO:0000256" key="14">
    <source>
        <dbReference type="HAMAP-Rule" id="MF_01249"/>
    </source>
</evidence>
<dbReference type="PANTHER" id="PTHR30305">
    <property type="entry name" value="PROTEIN YJDM-RELATED"/>
    <property type="match status" value="1"/>
</dbReference>
<keyword evidence="6 14" id="KW-0479">Metal-binding</keyword>
<feature type="domain" description="HPr(Ser) kinase/phosphorylase N-terminal" evidence="15">
    <location>
        <begin position="4"/>
        <end position="126"/>
    </location>
</feature>
<dbReference type="EMBL" id="FNFI01000005">
    <property type="protein sequence ID" value="SDK15129.1"/>
    <property type="molecule type" value="Genomic_DNA"/>
</dbReference>
<dbReference type="Gene3D" id="3.40.50.300">
    <property type="entry name" value="P-loop containing nucleotide triphosphate hydrolases"/>
    <property type="match status" value="1"/>
</dbReference>
<evidence type="ECO:0000256" key="9">
    <source>
        <dbReference type="ARBA" id="ARBA00022840"/>
    </source>
</evidence>
<evidence type="ECO:0000313" key="18">
    <source>
        <dbReference type="EMBL" id="SDK15129.1"/>
    </source>
</evidence>
<organism evidence="18 19">
    <name type="scientific">Jeotgalicoccus aerolatus</name>
    <dbReference type="NCBI Taxonomy" id="709510"/>
    <lineage>
        <taxon>Bacteria</taxon>
        <taxon>Bacillati</taxon>
        <taxon>Bacillota</taxon>
        <taxon>Bacilli</taxon>
        <taxon>Bacillales</taxon>
        <taxon>Staphylococcaceae</taxon>
        <taxon>Jeotgalicoccus</taxon>
    </lineage>
</organism>
<evidence type="ECO:0000259" key="16">
    <source>
        <dbReference type="Pfam" id="PF07475"/>
    </source>
</evidence>
<evidence type="ECO:0000259" key="15">
    <source>
        <dbReference type="Pfam" id="PF02603"/>
    </source>
</evidence>
<dbReference type="PANTHER" id="PTHR30305:SF1">
    <property type="entry name" value="HPR KINASE_PHOSPHORYLASE"/>
    <property type="match status" value="1"/>
</dbReference>
<dbReference type="OrthoDB" id="9778803at2"/>
<accession>A0A1G8ZJ42</accession>
<dbReference type="GO" id="GO:0000155">
    <property type="term" value="F:phosphorelay sensor kinase activity"/>
    <property type="evidence" value="ECO:0007669"/>
    <property type="project" value="InterPro"/>
</dbReference>
<dbReference type="HAMAP" id="MF_01249">
    <property type="entry name" value="HPr_kinase"/>
    <property type="match status" value="1"/>
</dbReference>
<comment type="similarity">
    <text evidence="3 14">Belongs to the HPrK/P family.</text>
</comment>
<evidence type="ECO:0000313" key="19">
    <source>
        <dbReference type="Proteomes" id="UP000242700"/>
    </source>
</evidence>
<dbReference type="EMBL" id="JAGGKN010000001">
    <property type="protein sequence ID" value="MBP1951161.1"/>
    <property type="molecule type" value="Genomic_DNA"/>
</dbReference>
<feature type="binding site" evidence="14">
    <location>
        <position position="201"/>
    </location>
    <ligand>
        <name>Mg(2+)</name>
        <dbReference type="ChEBI" id="CHEBI:18420"/>
    </ligand>
</feature>
<keyword evidence="10 14" id="KW-0460">Magnesium</keyword>
<evidence type="ECO:0000256" key="8">
    <source>
        <dbReference type="ARBA" id="ARBA00022777"/>
    </source>
</evidence>
<dbReference type="SUPFAM" id="SSF75138">
    <property type="entry name" value="HprK N-terminal domain-like"/>
    <property type="match status" value="1"/>
</dbReference>
<dbReference type="GO" id="GO:0004674">
    <property type="term" value="F:protein serine/threonine kinase activity"/>
    <property type="evidence" value="ECO:0007669"/>
    <property type="project" value="UniProtKB-KW"/>
</dbReference>
<evidence type="ECO:0000256" key="5">
    <source>
        <dbReference type="ARBA" id="ARBA00022679"/>
    </source>
</evidence>
<evidence type="ECO:0000256" key="3">
    <source>
        <dbReference type="ARBA" id="ARBA00006883"/>
    </source>
</evidence>
<dbReference type="GO" id="GO:0005524">
    <property type="term" value="F:ATP binding"/>
    <property type="evidence" value="ECO:0007669"/>
    <property type="project" value="UniProtKB-UniRule"/>
</dbReference>
<evidence type="ECO:0000256" key="7">
    <source>
        <dbReference type="ARBA" id="ARBA00022741"/>
    </source>
</evidence>
<evidence type="ECO:0000256" key="1">
    <source>
        <dbReference type="ARBA" id="ARBA00001120"/>
    </source>
</evidence>
<dbReference type="SUPFAM" id="SSF53795">
    <property type="entry name" value="PEP carboxykinase-like"/>
    <property type="match status" value="1"/>
</dbReference>
<evidence type="ECO:0000256" key="4">
    <source>
        <dbReference type="ARBA" id="ARBA00022527"/>
    </source>
</evidence>
<dbReference type="EC" id="2.7.4.-" evidence="14"/>
<evidence type="ECO:0000256" key="12">
    <source>
        <dbReference type="ARBA" id="ARBA00023277"/>
    </source>
</evidence>
<dbReference type="Proteomes" id="UP000242700">
    <property type="component" value="Unassembled WGS sequence"/>
</dbReference>
<feature type="binding site" evidence="14">
    <location>
        <begin position="152"/>
        <end position="159"/>
    </location>
    <ligand>
        <name>ATP</name>
        <dbReference type="ChEBI" id="CHEBI:30616"/>
    </ligand>
</feature>
<keyword evidence="12 14" id="KW-0119">Carbohydrate metabolism</keyword>
<feature type="region of interest" description="Important for the catalytic mechanism of dephosphorylation" evidence="14">
    <location>
        <begin position="263"/>
        <end position="268"/>
    </location>
</feature>
<dbReference type="RefSeq" id="WP_092597048.1">
    <property type="nucleotide sequence ID" value="NZ_BMCN01000001.1"/>
</dbReference>
<comment type="catalytic activity">
    <reaction evidence="1 14">
        <text>[HPr protein]-L-serine + ATP = [HPr protein]-O-phospho-L-serine + ADP + H(+)</text>
        <dbReference type="Rhea" id="RHEA:46600"/>
        <dbReference type="Rhea" id="RHEA-COMP:11602"/>
        <dbReference type="Rhea" id="RHEA-COMP:11603"/>
        <dbReference type="ChEBI" id="CHEBI:15378"/>
        <dbReference type="ChEBI" id="CHEBI:29999"/>
        <dbReference type="ChEBI" id="CHEBI:30616"/>
        <dbReference type="ChEBI" id="CHEBI:83421"/>
        <dbReference type="ChEBI" id="CHEBI:456216"/>
    </reaction>
</comment>
<keyword evidence="11 14" id="KW-0511">Multifunctional enzyme</keyword>
<dbReference type="STRING" id="586411.SAMN05216187_10590"/>
<gene>
    <name evidence="14" type="primary">hprK</name>
    <name evidence="17" type="ORF">J2Z27_000187</name>
    <name evidence="18" type="ORF">SAMN05216187_10590</name>
</gene>
<dbReference type="AlphaFoldDB" id="A0A1G8ZJ42"/>
<keyword evidence="20" id="KW-1185">Reference proteome</keyword>
<dbReference type="GO" id="GO:0006109">
    <property type="term" value="P:regulation of carbohydrate metabolic process"/>
    <property type="evidence" value="ECO:0007669"/>
    <property type="project" value="UniProtKB-UniRule"/>
</dbReference>
<keyword evidence="8 14" id="KW-0418">Kinase</keyword>
<dbReference type="InterPro" id="IPR011126">
    <property type="entry name" value="Hpr_kin/Pase_Hpr_N"/>
</dbReference>
<evidence type="ECO:0000256" key="10">
    <source>
        <dbReference type="ARBA" id="ARBA00022842"/>
    </source>
</evidence>
<reference evidence="18" key="2">
    <citation type="submission" date="2016-10" db="EMBL/GenBank/DDBJ databases">
        <authorList>
            <person name="de Groot N.N."/>
        </authorList>
    </citation>
    <scope>NUCLEOTIDE SEQUENCE [LARGE SCALE GENOMIC DNA]</scope>
    <source>
        <strain evidence="18">CGMCC 1.8911</strain>
    </source>
</reference>
<evidence type="ECO:0000313" key="20">
    <source>
        <dbReference type="Proteomes" id="UP001519348"/>
    </source>
</evidence>
<keyword evidence="5 14" id="KW-0808">Transferase</keyword>
<comment type="miscellaneous">
    <text evidence="14">Both phosphorylation and phosphorolysis are carried out by the same active site and suggest a common mechanism for both reactions.</text>
</comment>
<comment type="function">
    <text evidence="14">Catalyzes the ATP- as well as the pyrophosphate-dependent phosphorylation of a specific serine residue in HPr, a phosphocarrier protein of the phosphoenolpyruvate-dependent sugar phosphotransferase system (PTS). HprK/P also catalyzes the pyrophosphate-producing, inorganic phosphate-dependent dephosphorylation (phosphorolysis) of seryl-phosphorylated HPr (P-Ser-HPr). The two antagonistic activities of HprK/P are regulated by several intracellular metabolites, which change their concentration in response to the absence or presence of rapidly metabolisable carbon sources (glucose, fructose, etc.) in the growth medium. Therefore, by controlling the phosphorylation state of HPr, HPrK/P is a sensor enzyme that plays a major role in the regulation of carbon metabolism and sugar transport: it mediates carbon catabolite repression (CCR), and regulates PTS-catalyzed carbohydrate uptake and inducer exclusion.</text>
</comment>
<keyword evidence="9 14" id="KW-0067">ATP-binding</keyword>
<feature type="active site" evidence="14">
    <location>
        <position position="158"/>
    </location>
</feature>
<evidence type="ECO:0000256" key="13">
    <source>
        <dbReference type="ARBA" id="ARBA00047657"/>
    </source>
</evidence>
<comment type="subunit">
    <text evidence="14">Homohexamer.</text>
</comment>
<evidence type="ECO:0000256" key="6">
    <source>
        <dbReference type="ARBA" id="ARBA00022723"/>
    </source>
</evidence>
<keyword evidence="7 14" id="KW-0547">Nucleotide-binding</keyword>
<keyword evidence="4 14" id="KW-0723">Serine/threonine-protein kinase</keyword>
<evidence type="ECO:0000313" key="17">
    <source>
        <dbReference type="EMBL" id="MBP1951161.1"/>
    </source>
</evidence>
<dbReference type="Pfam" id="PF07475">
    <property type="entry name" value="Hpr_kinase_C"/>
    <property type="match status" value="1"/>
</dbReference>
<dbReference type="Proteomes" id="UP001519348">
    <property type="component" value="Unassembled WGS sequence"/>
</dbReference>
<dbReference type="InterPro" id="IPR028979">
    <property type="entry name" value="Ser_kin/Pase_Hpr-like_N_sf"/>
</dbReference>
<feature type="binding site" evidence="14">
    <location>
        <position position="159"/>
    </location>
    <ligand>
        <name>Mg(2+)</name>
        <dbReference type="ChEBI" id="CHEBI:18420"/>
    </ligand>
</feature>
<feature type="domain" description="HPr kinase/phosphorylase C-terminal" evidence="16">
    <location>
        <begin position="129"/>
        <end position="297"/>
    </location>
</feature>
<dbReference type="InterPro" id="IPR003755">
    <property type="entry name" value="HPr(Ser)_kin/Pase"/>
</dbReference>
<dbReference type="EC" id="2.7.11.-" evidence="14"/>
<dbReference type="Gene3D" id="3.40.1390.20">
    <property type="entry name" value="HprK N-terminal domain-like"/>
    <property type="match status" value="1"/>
</dbReference>
<reference evidence="19" key="1">
    <citation type="submission" date="2016-10" db="EMBL/GenBank/DDBJ databases">
        <authorList>
            <person name="Varghese N."/>
            <person name="Submissions S."/>
        </authorList>
    </citation>
    <scope>NUCLEOTIDE SEQUENCE [LARGE SCALE GENOMIC DNA]</scope>
    <source>
        <strain evidence="19">CGMCC 1.8911</strain>
    </source>
</reference>
<proteinExistence type="inferred from homology"/>
<feature type="active site" evidence="14">
    <location>
        <position position="137"/>
    </location>
</feature>
<dbReference type="Pfam" id="PF02603">
    <property type="entry name" value="Hpr_kinase_N"/>
    <property type="match status" value="1"/>
</dbReference>
<dbReference type="InterPro" id="IPR027417">
    <property type="entry name" value="P-loop_NTPase"/>
</dbReference>
<feature type="region of interest" description="Important for the catalytic mechanism of both phosphorylation and dephosphorylation" evidence="14">
    <location>
        <begin position="200"/>
        <end position="209"/>
    </location>
</feature>
<sequence>MLLVKDLVEEFNLKIWGGNTGLENEIPSFDLSRPGLEIAGYFSHYSSDRVQILGMTEISFFERVLSDQEREDRSKRLCRKETPCIIVTRSLQPPLELMEACNQTNTALLITEDNTTNFTSRITTYLEKELAPETNMHGVLVDVYGIGVLITGESGIGKSETALELVKNGHRLVADDNVEIKEVTKNVLMGSAPELIQHLLEIRGLGIINVMTLFGAGCILTEKRVMLNVHLENWTDNNTYDRLGLEDKKIKILNSEVTKKVIPIRPGRSLAGIIEVAAMNHRLNQMGHNAAVEFNDRLNEKIKNNGGRST</sequence>
<protein>
    <recommendedName>
        <fullName evidence="14">HPr kinase/phosphorylase</fullName>
        <shortName evidence="14">HPrK/P</shortName>
        <ecNumber evidence="14">2.7.11.-</ecNumber>
        <ecNumber evidence="14">2.7.4.-</ecNumber>
    </recommendedName>
    <alternativeName>
        <fullName evidence="14">HPr(Ser) kinase/phosphorylase</fullName>
    </alternativeName>
</protein>
<feature type="active site" evidence="14">
    <location>
        <position position="242"/>
    </location>
</feature>
<dbReference type="GO" id="GO:0004712">
    <property type="term" value="F:protein serine/threonine/tyrosine kinase activity"/>
    <property type="evidence" value="ECO:0007669"/>
    <property type="project" value="UniProtKB-UniRule"/>
</dbReference>
<comment type="catalytic activity">
    <reaction evidence="13 14">
        <text>[HPr protein]-O-phospho-L-serine + phosphate + H(+) = [HPr protein]-L-serine + diphosphate</text>
        <dbReference type="Rhea" id="RHEA:46604"/>
        <dbReference type="Rhea" id="RHEA-COMP:11602"/>
        <dbReference type="Rhea" id="RHEA-COMP:11603"/>
        <dbReference type="ChEBI" id="CHEBI:15378"/>
        <dbReference type="ChEBI" id="CHEBI:29999"/>
        <dbReference type="ChEBI" id="CHEBI:33019"/>
        <dbReference type="ChEBI" id="CHEBI:43474"/>
        <dbReference type="ChEBI" id="CHEBI:83421"/>
    </reaction>
</comment>
<dbReference type="CDD" id="cd01918">
    <property type="entry name" value="HprK_C"/>
    <property type="match status" value="1"/>
</dbReference>
<comment type="domain">
    <text evidence="14">The Walker A ATP-binding motif also binds Pi and PPi.</text>
</comment>
<feature type="active site" description="Proton acceptor; for phosphorylation activity. Proton donor; for dephosphorylation activity" evidence="14">
    <location>
        <position position="176"/>
    </location>
</feature>